<feature type="non-terminal residue" evidence="2">
    <location>
        <position position="1"/>
    </location>
</feature>
<comment type="caution">
    <text evidence="2">The sequence shown here is derived from an EMBL/GenBank/DDBJ whole genome shotgun (WGS) entry which is preliminary data.</text>
</comment>
<reference evidence="2" key="1">
    <citation type="submission" date="2013-12" db="EMBL/GenBank/DDBJ databases">
        <title>A Varibaculum cambriense genome reconstructed from a premature infant gut community with otherwise low bacterial novelty that shifts toward anaerobic metabolism during the third week of life.</title>
        <authorList>
            <person name="Brown C.T."/>
            <person name="Sharon I."/>
            <person name="Thomas B.C."/>
            <person name="Castelle C.J."/>
            <person name="Morowitz M.J."/>
            <person name="Banfield J.F."/>
        </authorList>
    </citation>
    <scope>NUCLEOTIDE SEQUENCE</scope>
</reference>
<dbReference type="AlphaFoldDB" id="W1XCZ4"/>
<accession>W1XCZ4</accession>
<dbReference type="EMBL" id="AZMM01017283">
    <property type="protein sequence ID" value="ETJ26674.1"/>
    <property type="molecule type" value="Genomic_DNA"/>
</dbReference>
<proteinExistence type="predicted"/>
<feature type="compositionally biased region" description="Polar residues" evidence="1">
    <location>
        <begin position="1"/>
        <end position="11"/>
    </location>
</feature>
<feature type="region of interest" description="Disordered" evidence="1">
    <location>
        <begin position="1"/>
        <end position="24"/>
    </location>
</feature>
<evidence type="ECO:0000256" key="1">
    <source>
        <dbReference type="SAM" id="MobiDB-lite"/>
    </source>
</evidence>
<organism evidence="2">
    <name type="scientific">human gut metagenome</name>
    <dbReference type="NCBI Taxonomy" id="408170"/>
    <lineage>
        <taxon>unclassified sequences</taxon>
        <taxon>metagenomes</taxon>
        <taxon>organismal metagenomes</taxon>
    </lineage>
</organism>
<evidence type="ECO:0000313" key="2">
    <source>
        <dbReference type="EMBL" id="ETJ26674.1"/>
    </source>
</evidence>
<gene>
    <name evidence="2" type="ORF">Q604_UNBC17283G0002</name>
</gene>
<name>W1XCZ4_9ZZZZ</name>
<sequence length="24" mass="2748">QQAGQYMQGQSHIKGAEIEDEEDR</sequence>
<protein>
    <submittedName>
        <fullName evidence="2">Uncharacterized protein</fullName>
    </submittedName>
</protein>